<dbReference type="GO" id="GO:0005634">
    <property type="term" value="C:nucleus"/>
    <property type="evidence" value="ECO:0007669"/>
    <property type="project" value="UniProtKB-SubCell"/>
</dbReference>
<evidence type="ECO:0000256" key="4">
    <source>
        <dbReference type="SAM" id="MobiDB-lite"/>
    </source>
</evidence>
<dbReference type="PROSITE" id="PS50039">
    <property type="entry name" value="FORK_HEAD_3"/>
    <property type="match status" value="1"/>
</dbReference>
<dbReference type="GO" id="GO:0000981">
    <property type="term" value="F:DNA-binding transcription factor activity, RNA polymerase II-specific"/>
    <property type="evidence" value="ECO:0007669"/>
    <property type="project" value="TreeGrafter"/>
</dbReference>
<comment type="caution">
    <text evidence="6">The sequence shown here is derived from an EMBL/GenBank/DDBJ whole genome shotgun (WGS) entry which is preliminary data.</text>
</comment>
<evidence type="ECO:0000256" key="1">
    <source>
        <dbReference type="ARBA" id="ARBA00023125"/>
    </source>
</evidence>
<feature type="compositionally biased region" description="Basic and acidic residues" evidence="4">
    <location>
        <begin position="18"/>
        <end position="29"/>
    </location>
</feature>
<comment type="subcellular location">
    <subcellularLocation>
        <location evidence="3">Nucleus</location>
    </subcellularLocation>
</comment>
<dbReference type="PROSITE" id="PS00658">
    <property type="entry name" value="FORK_HEAD_2"/>
    <property type="match status" value="1"/>
</dbReference>
<dbReference type="InterPro" id="IPR001766">
    <property type="entry name" value="Fork_head_dom"/>
</dbReference>
<dbReference type="SMART" id="SM00339">
    <property type="entry name" value="FH"/>
    <property type="match status" value="1"/>
</dbReference>
<feature type="domain" description="Fork-head" evidence="5">
    <location>
        <begin position="87"/>
        <end position="189"/>
    </location>
</feature>
<evidence type="ECO:0000256" key="2">
    <source>
        <dbReference type="ARBA" id="ARBA00023242"/>
    </source>
</evidence>
<feature type="region of interest" description="Disordered" evidence="4">
    <location>
        <begin position="250"/>
        <end position="361"/>
    </location>
</feature>
<name>A0A8H7VBV3_9FUNG</name>
<keyword evidence="1 3" id="KW-0238">DNA-binding</keyword>
<dbReference type="FunFam" id="1.10.10.10:FF:000135">
    <property type="entry name" value="forkhead box protein G1"/>
    <property type="match status" value="1"/>
</dbReference>
<dbReference type="InterPro" id="IPR050211">
    <property type="entry name" value="FOX_domain-containing"/>
</dbReference>
<protein>
    <recommendedName>
        <fullName evidence="5">Fork-head domain-containing protein</fullName>
    </recommendedName>
</protein>
<feature type="region of interest" description="Disordered" evidence="4">
    <location>
        <begin position="1"/>
        <end position="41"/>
    </location>
</feature>
<dbReference type="GO" id="GO:0030154">
    <property type="term" value="P:cell differentiation"/>
    <property type="evidence" value="ECO:0007669"/>
    <property type="project" value="TreeGrafter"/>
</dbReference>
<dbReference type="InterPro" id="IPR018122">
    <property type="entry name" value="TF_fork_head_CS_1"/>
</dbReference>
<dbReference type="InterPro" id="IPR036388">
    <property type="entry name" value="WH-like_DNA-bd_sf"/>
</dbReference>
<dbReference type="GO" id="GO:0009653">
    <property type="term" value="P:anatomical structure morphogenesis"/>
    <property type="evidence" value="ECO:0007669"/>
    <property type="project" value="TreeGrafter"/>
</dbReference>
<feature type="compositionally biased region" description="Polar residues" evidence="4">
    <location>
        <begin position="344"/>
        <end position="354"/>
    </location>
</feature>
<keyword evidence="2 3" id="KW-0539">Nucleus</keyword>
<dbReference type="PRINTS" id="PR00053">
    <property type="entry name" value="FORKHEAD"/>
</dbReference>
<dbReference type="Pfam" id="PF00250">
    <property type="entry name" value="Forkhead"/>
    <property type="match status" value="1"/>
</dbReference>
<evidence type="ECO:0000313" key="7">
    <source>
        <dbReference type="Proteomes" id="UP000603453"/>
    </source>
</evidence>
<dbReference type="PROSITE" id="PS00657">
    <property type="entry name" value="FORK_HEAD_1"/>
    <property type="match status" value="1"/>
</dbReference>
<feature type="compositionally biased region" description="Acidic residues" evidence="4">
    <location>
        <begin position="319"/>
        <end position="332"/>
    </location>
</feature>
<keyword evidence="7" id="KW-1185">Reference proteome</keyword>
<accession>A0A8H7VBV3</accession>
<dbReference type="PANTHER" id="PTHR11829:SF343">
    <property type="entry name" value="FORK-HEAD DOMAIN-CONTAINING PROTEIN"/>
    <property type="match status" value="1"/>
</dbReference>
<sequence>MSDKKQLTHMSQFSIIREPGEQKLHDKSIPKKQPPQHQKTSELKFKIEPIGIQPEDDDDLETCPSRTRSSWPHQIIPWWKPADRFEKPPYSYATLIAHAILASKDGRLTLSDIYKWISEAYPYYKRGQKGWQNSIRHNLSLNKKWFVKFDRRPTQAHPGKGGYWTLQVNMEKIFVDNLSQAGGHSRRHHDIGMYSSLSNQYYRSPSDDCDESFEEDAHLNAMCPNILITVPADYEAKKTKTPAQAVVSAPRIRNMTSQEKKNMSTPSHVVTPKTDPKNFIIRFNPSSDLKRRKTADSPPRPAPKPGKKRNPVEPGSSTAEDDREDSGVELDMDEHLSKKRKSATVDTTASSITASPDFPNMNMVDQTMVRPEDVIGTMNFNQDYMFGEPEPPMLLTQEYTHFYDAETQNLLNGLQSCTYPVLEEQQEQQHPDMKTIDLQFNAFDKTIHYPDLFDIEQFSDINHQMFMPELSTYNMEQYIDMSIMEDTKPSDLLLEDESTTLNSFWNDSGSCYMNFDLNNTMPFVVQDN</sequence>
<dbReference type="Proteomes" id="UP000603453">
    <property type="component" value="Unassembled WGS sequence"/>
</dbReference>
<evidence type="ECO:0000259" key="5">
    <source>
        <dbReference type="PROSITE" id="PS50039"/>
    </source>
</evidence>
<dbReference type="AlphaFoldDB" id="A0A8H7VBV3"/>
<evidence type="ECO:0000256" key="3">
    <source>
        <dbReference type="PROSITE-ProRule" id="PRU00089"/>
    </source>
</evidence>
<dbReference type="GO" id="GO:0000978">
    <property type="term" value="F:RNA polymerase II cis-regulatory region sequence-specific DNA binding"/>
    <property type="evidence" value="ECO:0007669"/>
    <property type="project" value="TreeGrafter"/>
</dbReference>
<feature type="DNA-binding region" description="Fork-head" evidence="3">
    <location>
        <begin position="87"/>
        <end position="189"/>
    </location>
</feature>
<dbReference type="CDD" id="cd00059">
    <property type="entry name" value="FH_FOX"/>
    <property type="match status" value="1"/>
</dbReference>
<dbReference type="SUPFAM" id="SSF46785">
    <property type="entry name" value="Winged helix' DNA-binding domain"/>
    <property type="match status" value="1"/>
</dbReference>
<dbReference type="PANTHER" id="PTHR11829">
    <property type="entry name" value="FORKHEAD BOX PROTEIN"/>
    <property type="match status" value="1"/>
</dbReference>
<organism evidence="6 7">
    <name type="scientific">Mucor saturninus</name>
    <dbReference type="NCBI Taxonomy" id="64648"/>
    <lineage>
        <taxon>Eukaryota</taxon>
        <taxon>Fungi</taxon>
        <taxon>Fungi incertae sedis</taxon>
        <taxon>Mucoromycota</taxon>
        <taxon>Mucoromycotina</taxon>
        <taxon>Mucoromycetes</taxon>
        <taxon>Mucorales</taxon>
        <taxon>Mucorineae</taxon>
        <taxon>Mucoraceae</taxon>
        <taxon>Mucor</taxon>
    </lineage>
</organism>
<gene>
    <name evidence="6" type="ORF">INT47_007803</name>
</gene>
<dbReference type="InterPro" id="IPR030456">
    <property type="entry name" value="TF_fork_head_CS_2"/>
</dbReference>
<proteinExistence type="predicted"/>
<dbReference type="EMBL" id="JAEPRD010000018">
    <property type="protein sequence ID" value="KAG2208704.1"/>
    <property type="molecule type" value="Genomic_DNA"/>
</dbReference>
<evidence type="ECO:0000313" key="6">
    <source>
        <dbReference type="EMBL" id="KAG2208704.1"/>
    </source>
</evidence>
<dbReference type="OrthoDB" id="5954824at2759"/>
<reference evidence="6" key="1">
    <citation type="submission" date="2020-12" db="EMBL/GenBank/DDBJ databases">
        <title>Metabolic potential, ecology and presence of endohyphal bacteria is reflected in genomic diversity of Mucoromycotina.</title>
        <authorList>
            <person name="Muszewska A."/>
            <person name="Okrasinska A."/>
            <person name="Steczkiewicz K."/>
            <person name="Drgas O."/>
            <person name="Orlowska M."/>
            <person name="Perlinska-Lenart U."/>
            <person name="Aleksandrzak-Piekarczyk T."/>
            <person name="Szatraj K."/>
            <person name="Zielenkiewicz U."/>
            <person name="Pilsyk S."/>
            <person name="Malc E."/>
            <person name="Mieczkowski P."/>
            <person name="Kruszewska J.S."/>
            <person name="Biernat P."/>
            <person name="Pawlowska J."/>
        </authorList>
    </citation>
    <scope>NUCLEOTIDE SEQUENCE</scope>
    <source>
        <strain evidence="6">WA0000017839</strain>
    </source>
</reference>
<dbReference type="Gene3D" id="1.10.10.10">
    <property type="entry name" value="Winged helix-like DNA-binding domain superfamily/Winged helix DNA-binding domain"/>
    <property type="match status" value="1"/>
</dbReference>
<dbReference type="InterPro" id="IPR036390">
    <property type="entry name" value="WH_DNA-bd_sf"/>
</dbReference>